<name>A0AAE9XQL7_9ENTE</name>
<dbReference type="EMBL" id="CP116508">
    <property type="protein sequence ID" value="WCG23699.1"/>
    <property type="molecule type" value="Genomic_DNA"/>
</dbReference>
<accession>A0AAE9XQL7</accession>
<keyword evidence="1" id="KW-0614">Plasmid</keyword>
<dbReference type="RefSeq" id="WP_272163761.1">
    <property type="nucleotide sequence ID" value="NZ_CP116508.1"/>
</dbReference>
<sequence>MEYEGRIIKVQGDEVTFKLDRDFDIAEAKRLSIEENTRSIIRVIDERNITKAQNGMIHGLFNDISLYTGYPQEWVKELLKAMFAGEKGIETFSLKNYKISQVFAGEFIEYILEFCFENEIPFKYQQFHLASDITRVLFLYLKHRACFVCGKPHADMAHYEAVGMGRNRKKIDHSKHRFMTLCREHHQEQHNIGLTEFMQKYVLVPIKLTPEQVKEFKIGG</sequence>
<evidence type="ECO:0000313" key="1">
    <source>
        <dbReference type="EMBL" id="WCG23699.1"/>
    </source>
</evidence>
<dbReference type="InterPro" id="IPR041242">
    <property type="entry name" value="HNHc_6"/>
</dbReference>
<reference evidence="1" key="1">
    <citation type="submission" date="2023-01" db="EMBL/GenBank/DDBJ databases">
        <title>Oxazolidinone resistance genes in florfenicol resistant enterococci from beef cattle and veal calves at slaughter.</title>
        <authorList>
            <person name="Biggel M."/>
        </authorList>
    </citation>
    <scope>NUCLEOTIDE SEQUENCE</scope>
    <source>
        <strain evidence="1">K204-1</strain>
        <plasmid evidence="1">pK204-1-A</plasmid>
    </source>
</reference>
<evidence type="ECO:0000313" key="2">
    <source>
        <dbReference type="Proteomes" id="UP001179600"/>
    </source>
</evidence>
<gene>
    <name evidence="1" type="ORF">PML95_10015</name>
</gene>
<dbReference type="AlphaFoldDB" id="A0AAE9XQL7"/>
<organism evidence="1 2">
    <name type="scientific">Vagococcus lutrae</name>
    <dbReference type="NCBI Taxonomy" id="81947"/>
    <lineage>
        <taxon>Bacteria</taxon>
        <taxon>Bacillati</taxon>
        <taxon>Bacillota</taxon>
        <taxon>Bacilli</taxon>
        <taxon>Lactobacillales</taxon>
        <taxon>Enterococcaceae</taxon>
        <taxon>Vagococcus</taxon>
    </lineage>
</organism>
<protein>
    <submittedName>
        <fullName evidence="1">HNHc nuclease</fullName>
    </submittedName>
</protein>
<proteinExistence type="predicted"/>
<dbReference type="Pfam" id="PF16784">
    <property type="entry name" value="HNHc_6"/>
    <property type="match status" value="1"/>
</dbReference>
<dbReference type="Proteomes" id="UP001179600">
    <property type="component" value="Plasmid pK204-1-A"/>
</dbReference>
<geneLocation type="plasmid" evidence="1 2">
    <name>pK204-1-A</name>
</geneLocation>